<name>A0A2G5E4W9_AQUCA</name>
<dbReference type="InterPro" id="IPR002213">
    <property type="entry name" value="UDP_glucos_trans"/>
</dbReference>
<gene>
    <name evidence="3" type="ORF">AQUCO_01200240v1</name>
</gene>
<proteinExistence type="inferred from homology"/>
<accession>A0A2G5E4W9</accession>
<protein>
    <recommendedName>
        <fullName evidence="5">UDP-glycosyltransferases domain-containing protein</fullName>
    </recommendedName>
</protein>
<dbReference type="OrthoDB" id="1927969at2759"/>
<dbReference type="GO" id="GO:0080044">
    <property type="term" value="F:quercetin 7-O-glucosyltransferase activity"/>
    <property type="evidence" value="ECO:0007669"/>
    <property type="project" value="TreeGrafter"/>
</dbReference>
<dbReference type="Pfam" id="PF00201">
    <property type="entry name" value="UDPGT"/>
    <property type="match status" value="1"/>
</dbReference>
<dbReference type="AlphaFoldDB" id="A0A2G5E4W9"/>
<keyword evidence="4" id="KW-1185">Reference proteome</keyword>
<evidence type="ECO:0000313" key="3">
    <source>
        <dbReference type="EMBL" id="PIA50832.1"/>
    </source>
</evidence>
<evidence type="ECO:0008006" key="5">
    <source>
        <dbReference type="Google" id="ProtNLM"/>
    </source>
</evidence>
<reference evidence="3 4" key="1">
    <citation type="submission" date="2017-09" db="EMBL/GenBank/DDBJ databases">
        <title>WGS assembly of Aquilegia coerulea Goldsmith.</title>
        <authorList>
            <person name="Hodges S."/>
            <person name="Kramer E."/>
            <person name="Nordborg M."/>
            <person name="Tomkins J."/>
            <person name="Borevitz J."/>
            <person name="Derieg N."/>
            <person name="Yan J."/>
            <person name="Mihaltcheva S."/>
            <person name="Hayes R.D."/>
            <person name="Rokhsar D."/>
        </authorList>
    </citation>
    <scope>NUCLEOTIDE SEQUENCE [LARGE SCALE GENOMIC DNA]</scope>
    <source>
        <strain evidence="4">cv. Goldsmith</strain>
    </source>
</reference>
<dbReference type="STRING" id="218851.A0A2G5E4W9"/>
<dbReference type="PANTHER" id="PTHR11926:SF774">
    <property type="entry name" value="UDP-GLYCOSYLTRANSFERASE 85A1-RELATED"/>
    <property type="match status" value="1"/>
</dbReference>
<dbReference type="Proteomes" id="UP000230069">
    <property type="component" value="Unassembled WGS sequence"/>
</dbReference>
<dbReference type="GO" id="GO:0080043">
    <property type="term" value="F:quercetin 3-O-glucosyltransferase activity"/>
    <property type="evidence" value="ECO:0007669"/>
    <property type="project" value="TreeGrafter"/>
</dbReference>
<dbReference type="EMBL" id="KZ305029">
    <property type="protein sequence ID" value="PIA50832.1"/>
    <property type="molecule type" value="Genomic_DNA"/>
</dbReference>
<sequence length="168" mass="19087">MTKDQLVEFAWGLANSKHPFLWVIRPDLVIGEAAILPPEFTNETADRGMISGWCLQEKVLCHSSTGVMDTMCGGVRIISWPFFGDQQTNCWNACVHWGFGTEIDKNVKRDEVEKMLRELMESEKGKEMKERAMEWKKSAEDSIKPGGSSYMNLDKVIQEVLLQKPTTS</sequence>
<evidence type="ECO:0000256" key="1">
    <source>
        <dbReference type="ARBA" id="ARBA00009995"/>
    </source>
</evidence>
<evidence type="ECO:0000256" key="2">
    <source>
        <dbReference type="ARBA" id="ARBA00022679"/>
    </source>
</evidence>
<evidence type="ECO:0000313" key="4">
    <source>
        <dbReference type="Proteomes" id="UP000230069"/>
    </source>
</evidence>
<dbReference type="SUPFAM" id="SSF53756">
    <property type="entry name" value="UDP-Glycosyltransferase/glycogen phosphorylase"/>
    <property type="match status" value="1"/>
</dbReference>
<dbReference type="InParanoid" id="A0A2G5E4W9"/>
<comment type="similarity">
    <text evidence="1">Belongs to the UDP-glycosyltransferase family.</text>
</comment>
<dbReference type="PANTHER" id="PTHR11926">
    <property type="entry name" value="GLUCOSYL/GLUCURONOSYL TRANSFERASES"/>
    <property type="match status" value="1"/>
</dbReference>
<organism evidence="3 4">
    <name type="scientific">Aquilegia coerulea</name>
    <name type="common">Rocky mountain columbine</name>
    <dbReference type="NCBI Taxonomy" id="218851"/>
    <lineage>
        <taxon>Eukaryota</taxon>
        <taxon>Viridiplantae</taxon>
        <taxon>Streptophyta</taxon>
        <taxon>Embryophyta</taxon>
        <taxon>Tracheophyta</taxon>
        <taxon>Spermatophyta</taxon>
        <taxon>Magnoliopsida</taxon>
        <taxon>Ranunculales</taxon>
        <taxon>Ranunculaceae</taxon>
        <taxon>Thalictroideae</taxon>
        <taxon>Aquilegia</taxon>
    </lineage>
</organism>
<dbReference type="CDD" id="cd03784">
    <property type="entry name" value="GT1_Gtf-like"/>
    <property type="match status" value="1"/>
</dbReference>
<dbReference type="Gene3D" id="3.40.50.2000">
    <property type="entry name" value="Glycogen Phosphorylase B"/>
    <property type="match status" value="2"/>
</dbReference>
<keyword evidence="2" id="KW-0808">Transferase</keyword>